<dbReference type="GO" id="GO:0006281">
    <property type="term" value="P:DNA repair"/>
    <property type="evidence" value="ECO:0007669"/>
    <property type="project" value="UniProtKB-KW"/>
</dbReference>
<protein>
    <submittedName>
        <fullName evidence="12">Lamin tail domain-containing protein</fullName>
    </submittedName>
</protein>
<keyword evidence="6" id="KW-0378">Hydrolase</keyword>
<evidence type="ECO:0000259" key="10">
    <source>
        <dbReference type="PROSITE" id="PS50853"/>
    </source>
</evidence>
<name>A0A9Y1FKW7_9ARCH</name>
<evidence type="ECO:0000256" key="1">
    <source>
        <dbReference type="ARBA" id="ARBA00001936"/>
    </source>
</evidence>
<evidence type="ECO:0000259" key="11">
    <source>
        <dbReference type="PROSITE" id="PS51841"/>
    </source>
</evidence>
<dbReference type="PROSITE" id="PS50853">
    <property type="entry name" value="FN3"/>
    <property type="match status" value="1"/>
</dbReference>
<dbReference type="GO" id="GO:0046872">
    <property type="term" value="F:metal ion binding"/>
    <property type="evidence" value="ECO:0007669"/>
    <property type="project" value="UniProtKB-KW"/>
</dbReference>
<dbReference type="Pfam" id="PF03372">
    <property type="entry name" value="Exo_endo_phos"/>
    <property type="match status" value="1"/>
</dbReference>
<proteinExistence type="predicted"/>
<dbReference type="InterPro" id="IPR036415">
    <property type="entry name" value="Lamin_tail_dom_sf"/>
</dbReference>
<dbReference type="Gene3D" id="2.60.40.1930">
    <property type="match status" value="1"/>
</dbReference>
<dbReference type="InterPro" id="IPR008964">
    <property type="entry name" value="Invasin/intimin_cell_adhesion"/>
</dbReference>
<dbReference type="Gene3D" id="2.60.40.10">
    <property type="entry name" value="Immunoglobulins"/>
    <property type="match status" value="2"/>
</dbReference>
<dbReference type="InterPro" id="IPR036116">
    <property type="entry name" value="FN3_sf"/>
</dbReference>
<reference evidence="12" key="1">
    <citation type="journal article" date="2022" name="Nat. Microbiol.">
        <title>Unique mobile elements and scalable gene flow at the prokaryote-eukaryote boundary revealed by circularized Asgard archaea genomes.</title>
        <authorList>
            <person name="Wu F."/>
            <person name="Speth D.R."/>
            <person name="Philosof A."/>
            <person name="Cremiere A."/>
            <person name="Narayanan A."/>
            <person name="Barco R.A."/>
            <person name="Connon S.A."/>
            <person name="Amend J.P."/>
            <person name="Antoshechkin I.A."/>
            <person name="Orphan V.J."/>
        </authorList>
    </citation>
    <scope>NUCLEOTIDE SEQUENCE</scope>
    <source>
        <strain evidence="12">PM71</strain>
    </source>
</reference>
<dbReference type="InterPro" id="IPR001322">
    <property type="entry name" value="Lamin_tail_dom"/>
</dbReference>
<dbReference type="CDD" id="cd00063">
    <property type="entry name" value="FN3"/>
    <property type="match status" value="1"/>
</dbReference>
<dbReference type="PROSITE" id="PS51841">
    <property type="entry name" value="LTD"/>
    <property type="match status" value="1"/>
</dbReference>
<dbReference type="SUPFAM" id="SSF74853">
    <property type="entry name" value="Lamin A/C globular tail domain"/>
    <property type="match status" value="1"/>
</dbReference>
<evidence type="ECO:0000256" key="4">
    <source>
        <dbReference type="ARBA" id="ARBA00022723"/>
    </source>
</evidence>
<comment type="cofactor">
    <cofactor evidence="2">
        <name>Mg(2+)</name>
        <dbReference type="ChEBI" id="CHEBI:18420"/>
    </cofactor>
</comment>
<comment type="cofactor">
    <cofactor evidence="1">
        <name>Mn(2+)</name>
        <dbReference type="ChEBI" id="CHEBI:29035"/>
    </cofactor>
</comment>
<dbReference type="InterPro" id="IPR013783">
    <property type="entry name" value="Ig-like_fold"/>
</dbReference>
<sequence>MRIKVRNILLIFLIVVGSIYVSNIANSNIEGTNIIITEVLYDAPNSDSTEEWIELYNPTDQIISIDNWIIEDNYDSFTLTGTLDAYGYFVIAKQSSAFNSLYGFNPDLDGMTLALSNSGDQVRLSDNTGAEVDFVAWENYVSGWSVSAVDATIRRITATDTDSGSDWENSGSLGDPGTGSYSSGGEDTTPPTVTITSPIDGATVYGTVQITVDATDANGISSYEIYIDNVLRATSSSYSWDTTVEEDGSHTIVAKAQDPSGNWGEDTITVNVDNTNPPPSPPSDYAKIMTYNIEQSGLDPDWKQVVKEENPDIVIFVETGTWDDNNNELLNQYVNEFNSYFVDEAPYVGYTAQDITYSTSGEAIMSRYPIIENTQIPIVSLDDGSSYDVTHDFMSWKVNISGTPVYIIGAHLKASSGSDNEWRREREQEGIINYMDSLGEVPIIYMGDLNSFSPEDTGDLAPLGDLGYGPMTMTIWPDDPTYGQYSSQNHLFTDVFRTLNPTEPGYTYGHQDPQYKSRIDYIVVNDHLDDFLINSTVGDTPTADTGSDHYCVDMFIDVAALNNGAPPDTTPPAKVTDLTATPISSSQIDLSWTANTEGDLSYYKIYRDGVFIAQTTTTDYSDTGLEPSTTYTYEVSAVDTSNNEGVKSDPVSATTDSVTTETIHVDSIVTGLYVGRKDPVFTETNSFQPKDIVIIRVKIVDSNGIAVEGVSVTITITDSEGDVVTLTSTTDSQGIAEFSYRLSPRAPLGTYTINVTDVSLSGYTYDPTANVVSSVDFTVS</sequence>
<dbReference type="GO" id="GO:0004518">
    <property type="term" value="F:nuclease activity"/>
    <property type="evidence" value="ECO:0007669"/>
    <property type="project" value="UniProtKB-KW"/>
</dbReference>
<evidence type="ECO:0000256" key="9">
    <source>
        <dbReference type="SAM" id="MobiDB-lite"/>
    </source>
</evidence>
<dbReference type="InterPro" id="IPR002890">
    <property type="entry name" value="MG2"/>
</dbReference>
<dbReference type="PANTHER" id="PTHR15822:SF4">
    <property type="entry name" value="TYROSYL-DNA PHOSPHODIESTERASE 2"/>
    <property type="match status" value="1"/>
</dbReference>
<keyword evidence="8" id="KW-0234">DNA repair</keyword>
<evidence type="ECO:0000256" key="5">
    <source>
        <dbReference type="ARBA" id="ARBA00022763"/>
    </source>
</evidence>
<evidence type="ECO:0000313" key="12">
    <source>
        <dbReference type="EMBL" id="UJG40361.1"/>
    </source>
</evidence>
<dbReference type="EMBL" id="CP084166">
    <property type="protein sequence ID" value="UJG40361.1"/>
    <property type="molecule type" value="Genomic_DNA"/>
</dbReference>
<dbReference type="Pfam" id="PF00041">
    <property type="entry name" value="fn3"/>
    <property type="match status" value="1"/>
</dbReference>
<evidence type="ECO:0000256" key="6">
    <source>
        <dbReference type="ARBA" id="ARBA00022801"/>
    </source>
</evidence>
<evidence type="ECO:0000256" key="3">
    <source>
        <dbReference type="ARBA" id="ARBA00022722"/>
    </source>
</evidence>
<dbReference type="SUPFAM" id="SSF49265">
    <property type="entry name" value="Fibronectin type III"/>
    <property type="match status" value="1"/>
</dbReference>
<keyword evidence="5" id="KW-0227">DNA damage</keyword>
<keyword evidence="3" id="KW-0540">Nuclease</keyword>
<dbReference type="SUPFAM" id="SSF56219">
    <property type="entry name" value="DNase I-like"/>
    <property type="match status" value="1"/>
</dbReference>
<feature type="compositionally biased region" description="Polar residues" evidence="9">
    <location>
        <begin position="160"/>
        <end position="172"/>
    </location>
</feature>
<dbReference type="Pfam" id="PF01835">
    <property type="entry name" value="MG2"/>
    <property type="match status" value="1"/>
</dbReference>
<dbReference type="SMART" id="SM00060">
    <property type="entry name" value="FN3"/>
    <property type="match status" value="1"/>
</dbReference>
<dbReference type="Pfam" id="PF17957">
    <property type="entry name" value="Big_7"/>
    <property type="match status" value="1"/>
</dbReference>
<dbReference type="InterPro" id="IPR003961">
    <property type="entry name" value="FN3_dom"/>
</dbReference>
<dbReference type="InterPro" id="IPR036691">
    <property type="entry name" value="Endo/exonu/phosph_ase_sf"/>
</dbReference>
<dbReference type="InterPro" id="IPR005135">
    <property type="entry name" value="Endo/exonuclease/phosphatase"/>
</dbReference>
<evidence type="ECO:0000256" key="2">
    <source>
        <dbReference type="ARBA" id="ARBA00001946"/>
    </source>
</evidence>
<accession>A0A9Y1FKW7</accession>
<evidence type="ECO:0000256" key="7">
    <source>
        <dbReference type="ARBA" id="ARBA00022842"/>
    </source>
</evidence>
<feature type="domain" description="Fibronectin type-III" evidence="10">
    <location>
        <begin position="571"/>
        <end position="658"/>
    </location>
</feature>
<dbReference type="AlphaFoldDB" id="A0A9Y1FKW7"/>
<organism evidence="12">
    <name type="scientific">Candidatus Heimdallarchaeum aukensis</name>
    <dbReference type="NCBI Taxonomy" id="2876573"/>
    <lineage>
        <taxon>Archaea</taxon>
        <taxon>Promethearchaeati</taxon>
        <taxon>Candidatus Heimdallarchaeota</taxon>
        <taxon>Candidatus Heimdallarchaeia (ex Rinke et al. 2021) (nom. nud.)</taxon>
        <taxon>Candidatus Heimdallarchaeales</taxon>
        <taxon>Candidatus Heimdallarchaeaceae</taxon>
        <taxon>Candidatus Heimdallarchaeum</taxon>
    </lineage>
</organism>
<dbReference type="Proteomes" id="UP001201020">
    <property type="component" value="Chromosome"/>
</dbReference>
<evidence type="ECO:0000256" key="8">
    <source>
        <dbReference type="ARBA" id="ARBA00023204"/>
    </source>
</evidence>
<keyword evidence="7" id="KW-0460">Magnesium</keyword>
<feature type="domain" description="LTD" evidence="11">
    <location>
        <begin position="30"/>
        <end position="142"/>
    </location>
</feature>
<dbReference type="GO" id="GO:0004866">
    <property type="term" value="F:endopeptidase inhibitor activity"/>
    <property type="evidence" value="ECO:0007669"/>
    <property type="project" value="InterPro"/>
</dbReference>
<dbReference type="GO" id="GO:0016787">
    <property type="term" value="F:hydrolase activity"/>
    <property type="evidence" value="ECO:0007669"/>
    <property type="project" value="UniProtKB-KW"/>
</dbReference>
<dbReference type="Gene3D" id="3.60.10.10">
    <property type="entry name" value="Endonuclease/exonuclease/phosphatase"/>
    <property type="match status" value="1"/>
</dbReference>
<keyword evidence="4" id="KW-0479">Metal-binding</keyword>
<dbReference type="SUPFAM" id="SSF49373">
    <property type="entry name" value="Invasin/intimin cell-adhesion fragments"/>
    <property type="match status" value="1"/>
</dbReference>
<dbReference type="PANTHER" id="PTHR15822">
    <property type="entry name" value="TRAF AND TNF RECEPTOR-ASSOCIATED PROTEIN"/>
    <property type="match status" value="1"/>
</dbReference>
<dbReference type="InterPro" id="IPR051547">
    <property type="entry name" value="TDP2-like"/>
</dbReference>
<gene>
    <name evidence="12" type="ORF">K9W45_11030</name>
</gene>
<dbReference type="Pfam" id="PF00932">
    <property type="entry name" value="LTD"/>
    <property type="match status" value="1"/>
</dbReference>
<feature type="region of interest" description="Disordered" evidence="9">
    <location>
        <begin position="160"/>
        <end position="194"/>
    </location>
</feature>